<sequence>METATLVWADYLVIVATMCISVGIGLYYRFSGGRQKTTHEYFSANKSMSIIPVAIALMVSFMSAITLLGVSAENYTYGTQFVVINIAYLIGTPIICYGYMPVFFNLGAVSAYEYLDKRFGYGARISASFASWVQLLLYSGVVLYAPALALEATTGLSRLWSIIAIGLVCAFYSTIGGIKAVLITDVFQGVLMYASLFIVIGTAAHSLGGIGEIWRIASEGGRIEFDNISIDPTVRHTWWGLIIGGLFTFLSLFGVNQVQVQRMMTLKSLKAARKAFWLNWPILTCLSILTCFSGLAMYSRYYNCDPLMSKRIALPDMLMPLYVMDTMSNTPGLPGLFVAGIFSAGLSTISAGLNSLAALTIEDYIKPTYTWYSGKEFTESKSIVFSKLLVLTFGIACIALAFAAQLLGGVLQASLTIFGVVGGPLLGIFTLGMLIESANQTGAITGLFSSLGITLWIAFGQPRPKPLTLPVSIDGCDTRSLAYTTFNASVPVTELLISEPQGDSSYFYLYRISYIWYSAIGFVITMFIGIVISYLTRAMCKKEDDELDPDLFFPFIAKRMRKRMQFQAEMETNLTTNALYVFDSKYRGTEKAGDQNSYI</sequence>
<feature type="transmembrane region" description="Helical" evidence="12">
    <location>
        <begin position="159"/>
        <end position="178"/>
    </location>
</feature>
<dbReference type="GO" id="GO:0015293">
    <property type="term" value="F:symporter activity"/>
    <property type="evidence" value="ECO:0007669"/>
    <property type="project" value="TreeGrafter"/>
</dbReference>
<dbReference type="InterPro" id="IPR038377">
    <property type="entry name" value="Na/Glc_symporter_sf"/>
</dbReference>
<evidence type="ECO:0000256" key="7">
    <source>
        <dbReference type="ARBA" id="ARBA00023053"/>
    </source>
</evidence>
<dbReference type="OrthoDB" id="6132759at2759"/>
<proteinExistence type="inferred from homology"/>
<dbReference type="PROSITE" id="PS50283">
    <property type="entry name" value="NA_SOLUT_SYMP_3"/>
    <property type="match status" value="1"/>
</dbReference>
<keyword evidence="4" id="KW-1003">Cell membrane</keyword>
<keyword evidence="6 12" id="KW-1133">Transmembrane helix</keyword>
<keyword evidence="14" id="KW-1185">Reference proteome</keyword>
<keyword evidence="9 12" id="KW-0472">Membrane</keyword>
<organism evidence="13 14">
    <name type="scientific">Trichomalopsis sarcophagae</name>
    <dbReference type="NCBI Taxonomy" id="543379"/>
    <lineage>
        <taxon>Eukaryota</taxon>
        <taxon>Metazoa</taxon>
        <taxon>Ecdysozoa</taxon>
        <taxon>Arthropoda</taxon>
        <taxon>Hexapoda</taxon>
        <taxon>Insecta</taxon>
        <taxon>Pterygota</taxon>
        <taxon>Neoptera</taxon>
        <taxon>Endopterygota</taxon>
        <taxon>Hymenoptera</taxon>
        <taxon>Apocrita</taxon>
        <taxon>Proctotrupomorpha</taxon>
        <taxon>Chalcidoidea</taxon>
        <taxon>Pteromalidae</taxon>
        <taxon>Pteromalinae</taxon>
        <taxon>Trichomalopsis</taxon>
    </lineage>
</organism>
<feature type="transmembrane region" description="Helical" evidence="12">
    <location>
        <begin position="382"/>
        <end position="407"/>
    </location>
</feature>
<feature type="transmembrane region" description="Helical" evidence="12">
    <location>
        <begin position="514"/>
        <end position="535"/>
    </location>
</feature>
<feature type="transmembrane region" description="Helical" evidence="12">
    <location>
        <begin position="190"/>
        <end position="217"/>
    </location>
</feature>
<dbReference type="AlphaFoldDB" id="A0A232F6S4"/>
<dbReference type="InterPro" id="IPR001734">
    <property type="entry name" value="Na/solute_symporter"/>
</dbReference>
<dbReference type="STRING" id="543379.A0A232F6S4"/>
<evidence type="ECO:0000256" key="3">
    <source>
        <dbReference type="ARBA" id="ARBA00022448"/>
    </source>
</evidence>
<feature type="transmembrane region" description="Helical" evidence="12">
    <location>
        <begin position="125"/>
        <end position="147"/>
    </location>
</feature>
<dbReference type="CDD" id="cd11492">
    <property type="entry name" value="SLC5sbd_NIS-SMVT"/>
    <property type="match status" value="1"/>
</dbReference>
<reference evidence="13 14" key="1">
    <citation type="journal article" date="2017" name="Curr. Biol.">
        <title>The Evolution of Venom by Co-option of Single-Copy Genes.</title>
        <authorList>
            <person name="Martinson E.O."/>
            <person name="Mrinalini"/>
            <person name="Kelkar Y.D."/>
            <person name="Chang C.H."/>
            <person name="Werren J.H."/>
        </authorList>
    </citation>
    <scope>NUCLEOTIDE SEQUENCE [LARGE SCALE GENOMIC DNA]</scope>
    <source>
        <strain evidence="13 14">Alberta</strain>
        <tissue evidence="13">Whole body</tissue>
    </source>
</reference>
<keyword evidence="5 12" id="KW-0812">Transmembrane</keyword>
<dbReference type="InterPro" id="IPR051163">
    <property type="entry name" value="Sodium:Solute_Symporter_SSF"/>
</dbReference>
<dbReference type="NCBIfam" id="TIGR00813">
    <property type="entry name" value="sss"/>
    <property type="match status" value="1"/>
</dbReference>
<evidence type="ECO:0000256" key="9">
    <source>
        <dbReference type="ARBA" id="ARBA00023136"/>
    </source>
</evidence>
<gene>
    <name evidence="13" type="ORF">TSAR_003324</name>
</gene>
<evidence type="ECO:0008006" key="15">
    <source>
        <dbReference type="Google" id="ProtNLM"/>
    </source>
</evidence>
<feature type="transmembrane region" description="Helical" evidence="12">
    <location>
        <begin position="49"/>
        <end position="70"/>
    </location>
</feature>
<evidence type="ECO:0000256" key="4">
    <source>
        <dbReference type="ARBA" id="ARBA00022475"/>
    </source>
</evidence>
<comment type="subcellular location">
    <subcellularLocation>
        <location evidence="1">Cell membrane</location>
        <topology evidence="1">Multi-pass membrane protein</topology>
    </subcellularLocation>
</comment>
<dbReference type="Pfam" id="PF00474">
    <property type="entry name" value="SSF"/>
    <property type="match status" value="1"/>
</dbReference>
<dbReference type="EMBL" id="NNAY01000868">
    <property type="protein sequence ID" value="OXU26138.1"/>
    <property type="molecule type" value="Genomic_DNA"/>
</dbReference>
<comment type="caution">
    <text evidence="13">The sequence shown here is derived from an EMBL/GenBank/DDBJ whole genome shotgun (WGS) entry which is preliminary data.</text>
</comment>
<dbReference type="PANTHER" id="PTHR42985:SF40">
    <property type="entry name" value="LD47995P-RELATED"/>
    <property type="match status" value="1"/>
</dbReference>
<evidence type="ECO:0000256" key="6">
    <source>
        <dbReference type="ARBA" id="ARBA00022989"/>
    </source>
</evidence>
<evidence type="ECO:0000256" key="11">
    <source>
        <dbReference type="RuleBase" id="RU362091"/>
    </source>
</evidence>
<feature type="transmembrane region" description="Helical" evidence="12">
    <location>
        <begin position="237"/>
        <end position="255"/>
    </location>
</feature>
<feature type="transmembrane region" description="Helical" evidence="12">
    <location>
        <begin position="442"/>
        <end position="459"/>
    </location>
</feature>
<evidence type="ECO:0000256" key="8">
    <source>
        <dbReference type="ARBA" id="ARBA00023065"/>
    </source>
</evidence>
<feature type="transmembrane region" description="Helical" evidence="12">
    <location>
        <begin position="6"/>
        <end position="28"/>
    </location>
</feature>
<dbReference type="GO" id="GO:0005886">
    <property type="term" value="C:plasma membrane"/>
    <property type="evidence" value="ECO:0007669"/>
    <property type="project" value="UniProtKB-SubCell"/>
</dbReference>
<feature type="transmembrane region" description="Helical" evidence="12">
    <location>
        <begin position="336"/>
        <end position="361"/>
    </location>
</feature>
<evidence type="ECO:0000256" key="5">
    <source>
        <dbReference type="ARBA" id="ARBA00022692"/>
    </source>
</evidence>
<evidence type="ECO:0000256" key="1">
    <source>
        <dbReference type="ARBA" id="ARBA00004651"/>
    </source>
</evidence>
<keyword evidence="3" id="KW-0813">Transport</keyword>
<feature type="transmembrane region" description="Helical" evidence="12">
    <location>
        <begin position="276"/>
        <end position="298"/>
    </location>
</feature>
<name>A0A232F6S4_9HYME</name>
<dbReference type="GO" id="GO:0006814">
    <property type="term" value="P:sodium ion transport"/>
    <property type="evidence" value="ECO:0007669"/>
    <property type="project" value="UniProtKB-KW"/>
</dbReference>
<feature type="transmembrane region" description="Helical" evidence="12">
    <location>
        <begin position="82"/>
        <end position="104"/>
    </location>
</feature>
<keyword evidence="10" id="KW-0739">Sodium transport</keyword>
<evidence type="ECO:0000256" key="12">
    <source>
        <dbReference type="SAM" id="Phobius"/>
    </source>
</evidence>
<comment type="similarity">
    <text evidence="2 11">Belongs to the sodium:solute symporter (SSF) (TC 2.A.21) family.</text>
</comment>
<dbReference type="PANTHER" id="PTHR42985">
    <property type="entry name" value="SODIUM-COUPLED MONOCARBOXYLATE TRANSPORTER"/>
    <property type="match status" value="1"/>
</dbReference>
<dbReference type="Proteomes" id="UP000215335">
    <property type="component" value="Unassembled WGS sequence"/>
</dbReference>
<accession>A0A232F6S4</accession>
<feature type="transmembrane region" description="Helical" evidence="12">
    <location>
        <begin position="413"/>
        <end position="435"/>
    </location>
</feature>
<keyword evidence="8" id="KW-0406">Ion transport</keyword>
<keyword evidence="7" id="KW-0915">Sodium</keyword>
<evidence type="ECO:0000256" key="2">
    <source>
        <dbReference type="ARBA" id="ARBA00006434"/>
    </source>
</evidence>
<protein>
    <recommendedName>
        <fullName evidence="15">Sodium-dependent multivitamin transporter</fullName>
    </recommendedName>
</protein>
<evidence type="ECO:0000256" key="10">
    <source>
        <dbReference type="ARBA" id="ARBA00023201"/>
    </source>
</evidence>
<dbReference type="Gene3D" id="1.20.1730.10">
    <property type="entry name" value="Sodium/glucose cotransporter"/>
    <property type="match status" value="1"/>
</dbReference>
<evidence type="ECO:0000313" key="14">
    <source>
        <dbReference type="Proteomes" id="UP000215335"/>
    </source>
</evidence>
<evidence type="ECO:0000313" key="13">
    <source>
        <dbReference type="EMBL" id="OXU26138.1"/>
    </source>
</evidence>